<proteinExistence type="predicted"/>
<dbReference type="Gene3D" id="3.40.50.2300">
    <property type="match status" value="1"/>
</dbReference>
<dbReference type="SUPFAM" id="SSF52172">
    <property type="entry name" value="CheY-like"/>
    <property type="match status" value="1"/>
</dbReference>
<name>A0AA86JX86_9CLOT</name>
<dbReference type="InterPro" id="IPR011006">
    <property type="entry name" value="CheY-like_superfamily"/>
</dbReference>
<reference evidence="1" key="1">
    <citation type="submission" date="2021-10" db="EMBL/GenBank/DDBJ databases">
        <authorList>
            <person name="Mesa V."/>
        </authorList>
    </citation>
    <scope>NUCLEOTIDE SEQUENCE</scope>
    <source>
        <strain evidence="1">CC3_PB</strain>
    </source>
</reference>
<dbReference type="AlphaFoldDB" id="A0AA86JX86"/>
<evidence type="ECO:0000313" key="1">
    <source>
        <dbReference type="EMBL" id="CAG9707206.1"/>
    </source>
</evidence>
<sequence length="172" mass="20545">MYIDCSKTFKKCGLALEKEYLYNQYIMEIYGGVRMFNITICYKDNYLKNINEEIKNILNKSPLSEKFKINTVHSGIDLLKSFSEEDECNILFLEEELVDLKGVSIIDLIRKYNEDIKIVIITKDDEIKKIYSNYTVINKYDIFNKLEYIIMQFVGKNINDKNEFYLLKNKYR</sequence>
<accession>A0AA86JX86</accession>
<organism evidence="1 2">
    <name type="scientific">Clostridium neonatale</name>
    <dbReference type="NCBI Taxonomy" id="137838"/>
    <lineage>
        <taxon>Bacteria</taxon>
        <taxon>Bacillati</taxon>
        <taxon>Bacillota</taxon>
        <taxon>Clostridia</taxon>
        <taxon>Eubacteriales</taxon>
        <taxon>Clostridiaceae</taxon>
        <taxon>Clostridium</taxon>
    </lineage>
</organism>
<dbReference type="Proteomes" id="UP000789738">
    <property type="component" value="Unassembled WGS sequence"/>
</dbReference>
<protein>
    <submittedName>
        <fullName evidence="1">Uncharacterized protein</fullName>
    </submittedName>
</protein>
<gene>
    <name evidence="1" type="ORF">CNEO_42900</name>
</gene>
<dbReference type="EMBL" id="CAKJVE010000004">
    <property type="protein sequence ID" value="CAG9707206.1"/>
    <property type="molecule type" value="Genomic_DNA"/>
</dbReference>
<evidence type="ECO:0000313" key="2">
    <source>
        <dbReference type="Proteomes" id="UP000789738"/>
    </source>
</evidence>
<comment type="caution">
    <text evidence="1">The sequence shown here is derived from an EMBL/GenBank/DDBJ whole genome shotgun (WGS) entry which is preliminary data.</text>
</comment>